<keyword evidence="1" id="KW-0677">Repeat</keyword>
<feature type="compositionally biased region" description="Low complexity" evidence="3">
    <location>
        <begin position="41"/>
        <end position="53"/>
    </location>
</feature>
<dbReference type="Pfam" id="PF13637">
    <property type="entry name" value="Ank_4"/>
    <property type="match status" value="1"/>
</dbReference>
<dbReference type="PROSITE" id="PS50297">
    <property type="entry name" value="ANK_REP_REGION"/>
    <property type="match status" value="2"/>
</dbReference>
<feature type="repeat" description="ANK" evidence="2">
    <location>
        <begin position="878"/>
        <end position="907"/>
    </location>
</feature>
<dbReference type="Proteomes" id="UP000297716">
    <property type="component" value="Unassembled WGS sequence"/>
</dbReference>
<evidence type="ECO:0000259" key="7">
    <source>
        <dbReference type="Pfam" id="PF24883"/>
    </source>
</evidence>
<dbReference type="InterPro" id="IPR002110">
    <property type="entry name" value="Ankyrin_rpt"/>
</dbReference>
<reference evidence="8 9" key="1">
    <citation type="submission" date="2019-03" db="EMBL/GenBank/DDBJ databases">
        <title>Draft genome sequence of Xylaria hypoxylon DSM 108379, a ubiquitous saprotrophic-parasitic fungi on hardwood.</title>
        <authorList>
            <person name="Buettner E."/>
            <person name="Leonhardt S."/>
            <person name="Gebauer A.M."/>
            <person name="Liers C."/>
            <person name="Hofrichter M."/>
            <person name="Kellner H."/>
        </authorList>
    </citation>
    <scope>NUCLEOTIDE SEQUENCE [LARGE SCALE GENOMIC DNA]</scope>
    <source>
        <strain evidence="8 9">DSM 108379</strain>
    </source>
</reference>
<feature type="domain" description="GPI inositol-deacylase winged helix" evidence="5">
    <location>
        <begin position="648"/>
        <end position="740"/>
    </location>
</feature>
<dbReference type="InterPro" id="IPR036770">
    <property type="entry name" value="Ankyrin_rpt-contain_sf"/>
</dbReference>
<dbReference type="SUPFAM" id="SSF48403">
    <property type="entry name" value="Ankyrin repeat"/>
    <property type="match status" value="1"/>
</dbReference>
<proteinExistence type="predicted"/>
<dbReference type="Pfam" id="PF23239">
    <property type="entry name" value="DUF7069"/>
    <property type="match status" value="1"/>
</dbReference>
<dbReference type="AlphaFoldDB" id="A0A4Z0Y6E2"/>
<dbReference type="Gene3D" id="1.25.40.20">
    <property type="entry name" value="Ankyrin repeat-containing domain"/>
    <property type="match status" value="1"/>
</dbReference>
<dbReference type="Pfam" id="PF24883">
    <property type="entry name" value="NPHP3_N"/>
    <property type="match status" value="1"/>
</dbReference>
<feature type="repeat" description="ANK" evidence="2">
    <location>
        <begin position="941"/>
        <end position="973"/>
    </location>
</feature>
<accession>A0A4Z0Y6E2</accession>
<feature type="region of interest" description="Disordered" evidence="3">
    <location>
        <begin position="1"/>
        <end position="55"/>
    </location>
</feature>
<evidence type="ECO:0000259" key="4">
    <source>
        <dbReference type="Pfam" id="PF17100"/>
    </source>
</evidence>
<gene>
    <name evidence="8" type="ORF">E0Z10_g10990</name>
</gene>
<dbReference type="InterPro" id="IPR054471">
    <property type="entry name" value="GPIID_WHD"/>
</dbReference>
<evidence type="ECO:0000256" key="2">
    <source>
        <dbReference type="PROSITE-ProRule" id="PRU00023"/>
    </source>
</evidence>
<feature type="domain" description="Nephrocystin 3-like N-terminal" evidence="7">
    <location>
        <begin position="368"/>
        <end position="540"/>
    </location>
</feature>
<sequence>MQHLLKVKDRLLGRPKKNGDGPQGGGGVSSPSATSATDVISTPTTSTPASGPAEIPSVTTITALSTQPAASNVASPPSLDVDPWSQAYEIFQGREPELMEDYKKHLASLQDDAAAHADLSTAWSVECTMKQLLEDRDKKQWRVSLQGKDIKIREQAERLTKFLLWSDQIVKSALSVQPYAALAWSGVSLLLPLLTSGTTQNEAMLKGFNSIGDLQMYWRICEETYLRSNRRQYYQDLIKPLAELYSHIIEYQARVICHLSRAQLSRAWQNVGGGNDWDMKVKDIDDQSKRCKDHIDPLQQREIMERWNCQLHDMQQSRTILDDIRRTLDDGGRQTQRNYEDQQERDLLQDLASDYEGYKDFNPGRVEGTCEWFLNDDRFREWRDSSTSRLLWVSAGPGCGKSVLSRALIDEHRLSTNVMTSTVCYFFFKDGDEHRMHSTNALCAILHQLLTQDPSGNLIKDALPSHKSYGKALVQNFSELWRIMVRCAESPDTGEVVCILDALDECEKNSREQLIRKLKEFYCEQHNLSKSKLKFLITSRPYADLEASFRKFSTAASYWRFDGDDKSEQISQEINLVIDIKVKEIASCFADEDRRTISQRLKSMEHRTYLWLHLTFDIIEQSPSEYGRRSDVEELLSALPSQVSDAYEKILGRSKSQTQTEILLQIVLAAARPLTLDEANTALTLALDKKQSASHAKLKLQRWPRDNFQSVVKNLCGLFINVYDSKLSFIHQTAREFLTHPEGQGKWQGRLNMAKSHSAMSLVCLHYLLLPDLVLAQKSPDDQERSFLPYAAAHWPLHHLSQEDVIADQSRKDARRLCNVAGEQGRVWMPKYVDPRGLPLEGWTDLALASYMGLKLVVEDILVKEKTGINVQGGFYGTALQAASAEGHKEVVQMLLNKNADVDIQGGFYETALQAASVGGHKEVVQMLLNKNAKVDIQGGFFKTALQAALARGHKEVAQMLLNNNADVNIQGGHYETALQAASAKGHKEVI</sequence>
<keyword evidence="2" id="KW-0040">ANK repeat</keyword>
<feature type="domain" description="DUF7069" evidence="6">
    <location>
        <begin position="570"/>
        <end position="620"/>
    </location>
</feature>
<name>A0A4Z0Y6E2_9PEZI</name>
<dbReference type="InterPro" id="IPR027417">
    <property type="entry name" value="P-loop_NTPase"/>
</dbReference>
<feature type="repeat" description="ANK" evidence="2">
    <location>
        <begin position="908"/>
        <end position="940"/>
    </location>
</feature>
<dbReference type="OrthoDB" id="163438at2759"/>
<dbReference type="InterPro" id="IPR056884">
    <property type="entry name" value="NPHP3-like_N"/>
</dbReference>
<evidence type="ECO:0000313" key="8">
    <source>
        <dbReference type="EMBL" id="TGJ75468.1"/>
    </source>
</evidence>
<dbReference type="EMBL" id="SKBN01000568">
    <property type="protein sequence ID" value="TGJ75468.1"/>
    <property type="molecule type" value="Genomic_DNA"/>
</dbReference>
<dbReference type="Pfam" id="PF17100">
    <property type="entry name" value="NACHT_N"/>
    <property type="match status" value="1"/>
</dbReference>
<dbReference type="InterPro" id="IPR031359">
    <property type="entry name" value="NACHT_N"/>
</dbReference>
<organism evidence="8 9">
    <name type="scientific">Xylaria hypoxylon</name>
    <dbReference type="NCBI Taxonomy" id="37992"/>
    <lineage>
        <taxon>Eukaryota</taxon>
        <taxon>Fungi</taxon>
        <taxon>Dikarya</taxon>
        <taxon>Ascomycota</taxon>
        <taxon>Pezizomycotina</taxon>
        <taxon>Sordariomycetes</taxon>
        <taxon>Xylariomycetidae</taxon>
        <taxon>Xylariales</taxon>
        <taxon>Xylariaceae</taxon>
        <taxon>Xylaria</taxon>
    </lineage>
</organism>
<keyword evidence="9" id="KW-1185">Reference proteome</keyword>
<dbReference type="InterPro" id="IPR055497">
    <property type="entry name" value="DUF7069"/>
</dbReference>
<evidence type="ECO:0000313" key="9">
    <source>
        <dbReference type="Proteomes" id="UP000297716"/>
    </source>
</evidence>
<dbReference type="Pfam" id="PF22939">
    <property type="entry name" value="WHD_GPIID"/>
    <property type="match status" value="1"/>
</dbReference>
<dbReference type="PANTHER" id="PTHR10039:SF5">
    <property type="entry name" value="NACHT DOMAIN-CONTAINING PROTEIN"/>
    <property type="match status" value="1"/>
</dbReference>
<evidence type="ECO:0000259" key="6">
    <source>
        <dbReference type="Pfam" id="PF23239"/>
    </source>
</evidence>
<dbReference type="PROSITE" id="PS50088">
    <property type="entry name" value="ANK_REPEAT"/>
    <property type="match status" value="3"/>
</dbReference>
<dbReference type="Gene3D" id="3.40.50.300">
    <property type="entry name" value="P-loop containing nucleotide triphosphate hydrolases"/>
    <property type="match status" value="1"/>
</dbReference>
<dbReference type="SUPFAM" id="SSF52540">
    <property type="entry name" value="P-loop containing nucleoside triphosphate hydrolases"/>
    <property type="match status" value="1"/>
</dbReference>
<feature type="compositionally biased region" description="Polar residues" evidence="3">
    <location>
        <begin position="29"/>
        <end position="40"/>
    </location>
</feature>
<evidence type="ECO:0000259" key="5">
    <source>
        <dbReference type="Pfam" id="PF22939"/>
    </source>
</evidence>
<dbReference type="SMART" id="SM00248">
    <property type="entry name" value="ANK"/>
    <property type="match status" value="4"/>
</dbReference>
<evidence type="ECO:0000256" key="3">
    <source>
        <dbReference type="SAM" id="MobiDB-lite"/>
    </source>
</evidence>
<dbReference type="Pfam" id="PF12796">
    <property type="entry name" value="Ank_2"/>
    <property type="match status" value="1"/>
</dbReference>
<dbReference type="PANTHER" id="PTHR10039">
    <property type="entry name" value="AMELOGENIN"/>
    <property type="match status" value="1"/>
</dbReference>
<dbReference type="STRING" id="37992.A0A4Z0Y6E2"/>
<protein>
    <submittedName>
        <fullName evidence="8">Uncharacterized protein</fullName>
    </submittedName>
</protein>
<feature type="domain" description="NWD NACHT-NTPase N-terminal" evidence="4">
    <location>
        <begin position="84"/>
        <end position="289"/>
    </location>
</feature>
<feature type="compositionally biased region" description="Basic and acidic residues" evidence="3">
    <location>
        <begin position="1"/>
        <end position="12"/>
    </location>
</feature>
<comment type="caution">
    <text evidence="8">The sequence shown here is derived from an EMBL/GenBank/DDBJ whole genome shotgun (WGS) entry which is preliminary data.</text>
</comment>
<evidence type="ECO:0000256" key="1">
    <source>
        <dbReference type="ARBA" id="ARBA00022737"/>
    </source>
</evidence>